<dbReference type="Gene3D" id="2.40.50.230">
    <property type="entry name" value="Gp5 N-terminal domain"/>
    <property type="match status" value="1"/>
</dbReference>
<evidence type="ECO:0000313" key="1">
    <source>
        <dbReference type="EMBL" id="EEO39970.1"/>
    </source>
</evidence>
<dbReference type="eggNOG" id="COG4540">
    <property type="taxonomic scope" value="Bacteria"/>
</dbReference>
<dbReference type="InterPro" id="IPR037026">
    <property type="entry name" value="Vgr_OB-fold_dom_sf"/>
</dbReference>
<dbReference type="AlphaFoldDB" id="A0A0M1VTM3"/>
<accession>A0A0M1VTM3</accession>
<evidence type="ECO:0000313" key="2">
    <source>
        <dbReference type="Proteomes" id="UP000004925"/>
    </source>
</evidence>
<dbReference type="Pfam" id="PF18946">
    <property type="entry name" value="Apex"/>
    <property type="match status" value="1"/>
</dbReference>
<dbReference type="HOGENOM" id="CLU_088884_3_1_0"/>
<protein>
    <submittedName>
        <fullName evidence="1">Phage baseplate assembly protein V</fullName>
    </submittedName>
</protein>
<dbReference type="InterPro" id="IPR044033">
    <property type="entry name" value="GpV-like_apex"/>
</dbReference>
<dbReference type="NCBIfam" id="TIGR01644">
    <property type="entry name" value="phage_P2_V"/>
    <property type="match status" value="1"/>
</dbReference>
<dbReference type="Gene3D" id="6.20.150.10">
    <property type="match status" value="1"/>
</dbReference>
<name>A0A0M1VTM3_FUSVC</name>
<gene>
    <name evidence="1" type="ORF">FSCG_00683</name>
</gene>
<reference evidence="1 2" key="1">
    <citation type="submission" date="2011-10" db="EMBL/GenBank/DDBJ databases">
        <title>The Genome Sequence of Fusobacterium sp. 4_1_13.</title>
        <authorList>
            <consortium name="The Broad Institute Genome Sequencing Platform"/>
            <person name="Earl A."/>
            <person name="Ward D."/>
            <person name="Feldgarden M."/>
            <person name="Gevers D."/>
            <person name="Strauss J."/>
            <person name="Ambrose C."/>
            <person name="Allen-Vercoe E."/>
            <person name="Young S.K."/>
            <person name="Zeng Q."/>
            <person name="Gargeya S."/>
            <person name="Fitzgerald M."/>
            <person name="Haas B."/>
            <person name="Abouelleil A."/>
            <person name="Alvarado L."/>
            <person name="Arachchi H.M."/>
            <person name="Berlin A."/>
            <person name="Brown A."/>
            <person name="Chapman S.B."/>
            <person name="Chen Z."/>
            <person name="Dunbar C."/>
            <person name="Freedman E."/>
            <person name="Gearin G."/>
            <person name="Goldberg J."/>
            <person name="Griggs A."/>
            <person name="Gujja S."/>
            <person name="Heiman D."/>
            <person name="Howarth C."/>
            <person name="Larson L."/>
            <person name="Lui A."/>
            <person name="MacDonald P.J."/>
            <person name="Montmayeur A."/>
            <person name="Murphy C."/>
            <person name="Neiman D."/>
            <person name="Pearson M."/>
            <person name="Priest M."/>
            <person name="Roberts A."/>
            <person name="Saif S."/>
            <person name="Shea T."/>
            <person name="Shenoy N."/>
            <person name="Sisk P."/>
            <person name="Stolte C."/>
            <person name="Sykes S."/>
            <person name="Wortman J."/>
            <person name="Nusbaum C."/>
            <person name="Birren B."/>
        </authorList>
    </citation>
    <scope>NUCLEOTIDE SEQUENCE [LARGE SCALE GENOMIC DNA]</scope>
    <source>
        <strain evidence="1 2">4_1_13</strain>
    </source>
</reference>
<organism evidence="1 2">
    <name type="scientific">Fusobacterium vincentii 4_1_13</name>
    <dbReference type="NCBI Taxonomy" id="469606"/>
    <lineage>
        <taxon>Bacteria</taxon>
        <taxon>Fusobacteriati</taxon>
        <taxon>Fusobacteriota</taxon>
        <taxon>Fusobacteriia</taxon>
        <taxon>Fusobacteriales</taxon>
        <taxon>Fusobacteriaceae</taxon>
        <taxon>Fusobacterium</taxon>
    </lineage>
</organism>
<dbReference type="InterPro" id="IPR013046">
    <property type="entry name" value="GpV/Gp45"/>
</dbReference>
<proteinExistence type="predicted"/>
<sequence length="177" mass="18936">MIRYGTVTSIFPDKGTVKVTFEDLDIPSAEIPVLQGRTEKTKHYSMPKIGESGICIFPENSFSGFYLGSGYNDATPIPISAKEGVEITVFNDGTIISYDEKSSKLYINCNNKIEIVAQNIKITCPETEIIGDINVTGTIDVKGSVNASEEVSAKGIKLSEHTHSGVKAGGDTTGGPQ</sequence>
<comment type="caution">
    <text evidence="1">The sequence shown here is derived from an EMBL/GenBank/DDBJ whole genome shotgun (WGS) entry which is preliminary data.</text>
</comment>
<dbReference type="RefSeq" id="WP_008802798.1">
    <property type="nucleotide sequence ID" value="NZ_KQ235737.1"/>
</dbReference>
<dbReference type="Proteomes" id="UP000004925">
    <property type="component" value="Unassembled WGS sequence"/>
</dbReference>
<dbReference type="EMBL" id="ACDE02000019">
    <property type="protein sequence ID" value="EEO39970.1"/>
    <property type="molecule type" value="Genomic_DNA"/>
</dbReference>